<dbReference type="Gene3D" id="3.30.420.60">
    <property type="entry name" value="eRF1 domain 2"/>
    <property type="match status" value="1"/>
</dbReference>
<protein>
    <submittedName>
        <fullName evidence="1">Vms1/Ankzf1 family peptidyl-tRNA hydrolase</fullName>
    </submittedName>
</protein>
<dbReference type="EMBL" id="JBHUEE010000013">
    <property type="protein sequence ID" value="MFD1719788.1"/>
    <property type="molecule type" value="Genomic_DNA"/>
</dbReference>
<organism evidence="1 2">
    <name type="scientific">Georgenia deserti</name>
    <dbReference type="NCBI Taxonomy" id="2093781"/>
    <lineage>
        <taxon>Bacteria</taxon>
        <taxon>Bacillati</taxon>
        <taxon>Actinomycetota</taxon>
        <taxon>Actinomycetes</taxon>
        <taxon>Micrococcales</taxon>
        <taxon>Bogoriellaceae</taxon>
        <taxon>Georgenia</taxon>
    </lineage>
</organism>
<proteinExistence type="predicted"/>
<reference evidence="2" key="1">
    <citation type="journal article" date="2019" name="Int. J. Syst. Evol. Microbiol.">
        <title>The Global Catalogue of Microorganisms (GCM) 10K type strain sequencing project: providing services to taxonomists for standard genome sequencing and annotation.</title>
        <authorList>
            <consortium name="The Broad Institute Genomics Platform"/>
            <consortium name="The Broad Institute Genome Sequencing Center for Infectious Disease"/>
            <person name="Wu L."/>
            <person name="Ma J."/>
        </authorList>
    </citation>
    <scope>NUCLEOTIDE SEQUENCE [LARGE SCALE GENOMIC DNA]</scope>
    <source>
        <strain evidence="2">JCM 17130</strain>
    </source>
</reference>
<evidence type="ECO:0000313" key="2">
    <source>
        <dbReference type="Proteomes" id="UP001597277"/>
    </source>
</evidence>
<keyword evidence="1" id="KW-0378">Hydrolase</keyword>
<keyword evidence="2" id="KW-1185">Reference proteome</keyword>
<sequence length="397" mass="42327">MHLDRITSDLPTDVPLVTVVMDATRESETGVQAVLTRWKDLRRGVEDQLDGETLAALDDRVRDISNAAGRHGRVLVAAGGQVHLDCVLAEPPAQDDAVVGLNAFALARAADEHVRYLLAAVDRSGTDVTYHISATSQAGTPAGYDGGESYEGGHDELSKANTGGWSHRRYESRAEDSWERNAEAVAGELDRLVAELRPELLLLTGDVRARALVEDELGHAAKELVLTVDGGSRSAGAKSETFQQHVTDVLEQYRLRRREQVLDTFRQVHGQDGAAVTGRDAVLDVLRRGQVGDLLLTESAAGPPSTLARSTVWVGNDPLQLGDRSDVVEMGATAPHEVRADLAVGQAALGQGAGITVVDDAAMDVPDGVAALLRWDDRATPAAHAFTLSGDAGRDPR</sequence>
<dbReference type="InterPro" id="IPR042226">
    <property type="entry name" value="eFR1_2_sf"/>
</dbReference>
<dbReference type="InterPro" id="IPR040701">
    <property type="entry name" value="Bact_RF_family2"/>
</dbReference>
<dbReference type="GO" id="GO:0016787">
    <property type="term" value="F:hydrolase activity"/>
    <property type="evidence" value="ECO:0007669"/>
    <property type="project" value="UniProtKB-KW"/>
</dbReference>
<dbReference type="Pfam" id="PF18844">
    <property type="entry name" value="baeRF_family2"/>
    <property type="match status" value="1"/>
</dbReference>
<dbReference type="Proteomes" id="UP001597277">
    <property type="component" value="Unassembled WGS sequence"/>
</dbReference>
<name>A0ABW4LAA0_9MICO</name>
<dbReference type="RefSeq" id="WP_388010778.1">
    <property type="nucleotide sequence ID" value="NZ_JBHUEE010000013.1"/>
</dbReference>
<accession>A0ABW4LAA0</accession>
<comment type="caution">
    <text evidence="1">The sequence shown here is derived from an EMBL/GenBank/DDBJ whole genome shotgun (WGS) entry which is preliminary data.</text>
</comment>
<evidence type="ECO:0000313" key="1">
    <source>
        <dbReference type="EMBL" id="MFD1719788.1"/>
    </source>
</evidence>
<gene>
    <name evidence="1" type="ORF">ACFSE6_18235</name>
</gene>
<dbReference type="SUPFAM" id="SSF53137">
    <property type="entry name" value="Translational machinery components"/>
    <property type="match status" value="1"/>
</dbReference>